<name>A0A3N4HNW8_ASCIM</name>
<accession>A0A3N4HNW8</accession>
<dbReference type="AlphaFoldDB" id="A0A3N4HNW8"/>
<dbReference type="EMBL" id="ML119775">
    <property type="protein sequence ID" value="RPA74967.1"/>
    <property type="molecule type" value="Genomic_DNA"/>
</dbReference>
<gene>
    <name evidence="1" type="ORF">BJ508DRAFT_214905</name>
</gene>
<evidence type="ECO:0000313" key="1">
    <source>
        <dbReference type="EMBL" id="RPA74967.1"/>
    </source>
</evidence>
<dbReference type="Proteomes" id="UP000275078">
    <property type="component" value="Unassembled WGS sequence"/>
</dbReference>
<dbReference type="STRING" id="1160509.A0A3N4HNW8"/>
<evidence type="ECO:0000313" key="2">
    <source>
        <dbReference type="Proteomes" id="UP000275078"/>
    </source>
</evidence>
<keyword evidence="2" id="KW-1185">Reference proteome</keyword>
<proteinExistence type="predicted"/>
<feature type="non-terminal residue" evidence="1">
    <location>
        <position position="1"/>
    </location>
</feature>
<dbReference type="Gene3D" id="3.40.50.1820">
    <property type="entry name" value="alpha/beta hydrolase"/>
    <property type="match status" value="1"/>
</dbReference>
<dbReference type="OrthoDB" id="9978720at2759"/>
<dbReference type="InterPro" id="IPR029058">
    <property type="entry name" value="AB_hydrolase_fold"/>
</dbReference>
<reference evidence="1 2" key="1">
    <citation type="journal article" date="2018" name="Nat. Ecol. Evol.">
        <title>Pezizomycetes genomes reveal the molecular basis of ectomycorrhizal truffle lifestyle.</title>
        <authorList>
            <person name="Murat C."/>
            <person name="Payen T."/>
            <person name="Noel B."/>
            <person name="Kuo A."/>
            <person name="Morin E."/>
            <person name="Chen J."/>
            <person name="Kohler A."/>
            <person name="Krizsan K."/>
            <person name="Balestrini R."/>
            <person name="Da Silva C."/>
            <person name="Montanini B."/>
            <person name="Hainaut M."/>
            <person name="Levati E."/>
            <person name="Barry K.W."/>
            <person name="Belfiori B."/>
            <person name="Cichocki N."/>
            <person name="Clum A."/>
            <person name="Dockter R.B."/>
            <person name="Fauchery L."/>
            <person name="Guy J."/>
            <person name="Iotti M."/>
            <person name="Le Tacon F."/>
            <person name="Lindquist E.A."/>
            <person name="Lipzen A."/>
            <person name="Malagnac F."/>
            <person name="Mello A."/>
            <person name="Molinier V."/>
            <person name="Miyauchi S."/>
            <person name="Poulain J."/>
            <person name="Riccioni C."/>
            <person name="Rubini A."/>
            <person name="Sitrit Y."/>
            <person name="Splivallo R."/>
            <person name="Traeger S."/>
            <person name="Wang M."/>
            <person name="Zifcakova L."/>
            <person name="Wipf D."/>
            <person name="Zambonelli A."/>
            <person name="Paolocci F."/>
            <person name="Nowrousian M."/>
            <person name="Ottonello S."/>
            <person name="Baldrian P."/>
            <person name="Spatafora J.W."/>
            <person name="Henrissat B."/>
            <person name="Nagy L.G."/>
            <person name="Aury J.M."/>
            <person name="Wincker P."/>
            <person name="Grigoriev I.V."/>
            <person name="Bonfante P."/>
            <person name="Martin F.M."/>
        </authorList>
    </citation>
    <scope>NUCLEOTIDE SEQUENCE [LARGE SCALE GENOMIC DNA]</scope>
    <source>
        <strain evidence="1 2">RN42</strain>
    </source>
</reference>
<organism evidence="1 2">
    <name type="scientific">Ascobolus immersus RN42</name>
    <dbReference type="NCBI Taxonomy" id="1160509"/>
    <lineage>
        <taxon>Eukaryota</taxon>
        <taxon>Fungi</taxon>
        <taxon>Dikarya</taxon>
        <taxon>Ascomycota</taxon>
        <taxon>Pezizomycotina</taxon>
        <taxon>Pezizomycetes</taxon>
        <taxon>Pezizales</taxon>
        <taxon>Ascobolaceae</taxon>
        <taxon>Ascobolus</taxon>
    </lineage>
</organism>
<sequence length="84" mass="9682">LVGLRDVGTLVVTSESSKTRVYDHCTTVGYLRQVRVETEHLRLWERGVRGNGHMLFLERNNWKAFVEVEKWIAGVGKGKKKARE</sequence>
<protein>
    <submittedName>
        <fullName evidence="1">Uncharacterized protein</fullName>
    </submittedName>
</protein>